<evidence type="ECO:0000313" key="2">
    <source>
        <dbReference type="Proteomes" id="UP001230908"/>
    </source>
</evidence>
<proteinExistence type="predicted"/>
<comment type="caution">
    <text evidence="1">The sequence shown here is derived from an EMBL/GenBank/DDBJ whole genome shotgun (WGS) entry which is preliminary data.</text>
</comment>
<sequence length="85" mass="9510">MSIEGGCWHDDLAGRVAVIVRTERDRLARRRPDLDAADLAAVEDTLWRIADHLLLRRARQVTVDPVAAARLWEVPVPRPRAAPPA</sequence>
<gene>
    <name evidence="1" type="ORF">RB614_41775</name>
</gene>
<accession>A0ABU0ZVH1</accession>
<dbReference type="RefSeq" id="WP_308718268.1">
    <property type="nucleotide sequence ID" value="NZ_JAVHUY010000068.1"/>
</dbReference>
<reference evidence="1 2" key="1">
    <citation type="submission" date="2023-08" db="EMBL/GenBank/DDBJ databases">
        <title>Phytohabitans sansha sp. nov., isolated from marine sediment.</title>
        <authorList>
            <person name="Zhao Y."/>
            <person name="Yi K."/>
        </authorList>
    </citation>
    <scope>NUCLEOTIDE SEQUENCE [LARGE SCALE GENOMIC DNA]</scope>
    <source>
        <strain evidence="1 2">ZYX-F-186</strain>
    </source>
</reference>
<name>A0ABU0ZVH1_9ACTN</name>
<organism evidence="1 2">
    <name type="scientific">Phytohabitans maris</name>
    <dbReference type="NCBI Taxonomy" id="3071409"/>
    <lineage>
        <taxon>Bacteria</taxon>
        <taxon>Bacillati</taxon>
        <taxon>Actinomycetota</taxon>
        <taxon>Actinomycetes</taxon>
        <taxon>Micromonosporales</taxon>
        <taxon>Micromonosporaceae</taxon>
    </lineage>
</organism>
<evidence type="ECO:0000313" key="1">
    <source>
        <dbReference type="EMBL" id="MDQ7911038.1"/>
    </source>
</evidence>
<protein>
    <submittedName>
        <fullName evidence="1">Uncharacterized protein</fullName>
    </submittedName>
</protein>
<keyword evidence="2" id="KW-1185">Reference proteome</keyword>
<dbReference type="Proteomes" id="UP001230908">
    <property type="component" value="Unassembled WGS sequence"/>
</dbReference>
<dbReference type="EMBL" id="JAVHUY010000068">
    <property type="protein sequence ID" value="MDQ7911038.1"/>
    <property type="molecule type" value="Genomic_DNA"/>
</dbReference>